<protein>
    <submittedName>
        <fullName evidence="2">Uncharacterized protein</fullName>
    </submittedName>
</protein>
<name>A0A3M7QMG8_BRAPC</name>
<reference evidence="2 3" key="1">
    <citation type="journal article" date="2018" name="Sci. Rep.">
        <title>Genomic signatures of local adaptation to the degree of environmental predictability in rotifers.</title>
        <authorList>
            <person name="Franch-Gras L."/>
            <person name="Hahn C."/>
            <person name="Garcia-Roger E.M."/>
            <person name="Carmona M.J."/>
            <person name="Serra M."/>
            <person name="Gomez A."/>
        </authorList>
    </citation>
    <scope>NUCLEOTIDE SEQUENCE [LARGE SCALE GENOMIC DNA]</scope>
    <source>
        <strain evidence="2">HYR1</strain>
    </source>
</reference>
<evidence type="ECO:0000313" key="3">
    <source>
        <dbReference type="Proteomes" id="UP000276133"/>
    </source>
</evidence>
<keyword evidence="1" id="KW-0175">Coiled coil</keyword>
<dbReference type="Proteomes" id="UP000276133">
    <property type="component" value="Unassembled WGS sequence"/>
</dbReference>
<evidence type="ECO:0000256" key="1">
    <source>
        <dbReference type="SAM" id="Coils"/>
    </source>
</evidence>
<evidence type="ECO:0000313" key="2">
    <source>
        <dbReference type="EMBL" id="RNA12138.1"/>
    </source>
</evidence>
<organism evidence="2 3">
    <name type="scientific">Brachionus plicatilis</name>
    <name type="common">Marine rotifer</name>
    <name type="synonym">Brachionus muelleri</name>
    <dbReference type="NCBI Taxonomy" id="10195"/>
    <lineage>
        <taxon>Eukaryota</taxon>
        <taxon>Metazoa</taxon>
        <taxon>Spiralia</taxon>
        <taxon>Gnathifera</taxon>
        <taxon>Rotifera</taxon>
        <taxon>Eurotatoria</taxon>
        <taxon>Monogononta</taxon>
        <taxon>Pseudotrocha</taxon>
        <taxon>Ploima</taxon>
        <taxon>Brachionidae</taxon>
        <taxon>Brachionus</taxon>
    </lineage>
</organism>
<comment type="caution">
    <text evidence="2">The sequence shown here is derived from an EMBL/GenBank/DDBJ whole genome shotgun (WGS) entry which is preliminary data.</text>
</comment>
<feature type="coiled-coil region" evidence="1">
    <location>
        <begin position="48"/>
        <end position="89"/>
    </location>
</feature>
<sequence>MNDIESGAAQWSKKTAVDQDGKLIWYHAEKAKYIERTNHTMETQERLIVHVEQGRKDAEARLRQTEDELNKAKETIRQLEDTVKSLQEVCCSSLNNYNTDSIQLMSIVSQCNTMISCAKQVIVYCARSGHLLIKFYNREPLDPNRSGKNYISLFNFLLYD</sequence>
<accession>A0A3M7QMG8</accession>
<gene>
    <name evidence="2" type="ORF">BpHYR1_004407</name>
</gene>
<dbReference type="EMBL" id="REGN01005754">
    <property type="protein sequence ID" value="RNA12138.1"/>
    <property type="molecule type" value="Genomic_DNA"/>
</dbReference>
<keyword evidence="3" id="KW-1185">Reference proteome</keyword>
<dbReference type="AlphaFoldDB" id="A0A3M7QMG8"/>
<proteinExistence type="predicted"/>